<dbReference type="SUPFAM" id="SSF51735">
    <property type="entry name" value="NAD(P)-binding Rossmann-fold domains"/>
    <property type="match status" value="1"/>
</dbReference>
<comment type="caution">
    <text evidence="6">The sequence shown here is derived from an EMBL/GenBank/DDBJ whole genome shotgun (WGS) entry which is preliminary data.</text>
</comment>
<evidence type="ECO:0000256" key="2">
    <source>
        <dbReference type="ARBA" id="ARBA00022833"/>
    </source>
</evidence>
<evidence type="ECO:0000256" key="1">
    <source>
        <dbReference type="ARBA" id="ARBA00022723"/>
    </source>
</evidence>
<dbReference type="InterPro" id="IPR020843">
    <property type="entry name" value="ER"/>
</dbReference>
<evidence type="ECO:0000256" key="3">
    <source>
        <dbReference type="ARBA" id="ARBA00023002"/>
    </source>
</evidence>
<dbReference type="InterPro" id="IPR013149">
    <property type="entry name" value="ADH-like_C"/>
</dbReference>
<keyword evidence="1 4" id="KW-0479">Metal-binding</keyword>
<name>A0A371BAA5_9BRAD</name>
<gene>
    <name evidence="6" type="ORF">DXH78_08245</name>
</gene>
<dbReference type="PROSITE" id="PS00059">
    <property type="entry name" value="ADH_ZINC"/>
    <property type="match status" value="1"/>
</dbReference>
<dbReference type="OrthoDB" id="9777681at2"/>
<evidence type="ECO:0000259" key="5">
    <source>
        <dbReference type="SMART" id="SM00829"/>
    </source>
</evidence>
<dbReference type="InterPro" id="IPR050129">
    <property type="entry name" value="Zn_alcohol_dh"/>
</dbReference>
<dbReference type="SMART" id="SM00829">
    <property type="entry name" value="PKS_ER"/>
    <property type="match status" value="1"/>
</dbReference>
<feature type="domain" description="Enoyl reductase (ER)" evidence="5">
    <location>
        <begin position="8"/>
        <end position="361"/>
    </location>
</feature>
<evidence type="ECO:0000256" key="4">
    <source>
        <dbReference type="RuleBase" id="RU361277"/>
    </source>
</evidence>
<dbReference type="InterPro" id="IPR036291">
    <property type="entry name" value="NAD(P)-bd_dom_sf"/>
</dbReference>
<keyword evidence="2 4" id="KW-0862">Zinc</keyword>
<dbReference type="AlphaFoldDB" id="A0A371BAA5"/>
<comment type="cofactor">
    <cofactor evidence="4">
        <name>Zn(2+)</name>
        <dbReference type="ChEBI" id="CHEBI:29105"/>
    </cofactor>
</comment>
<reference evidence="7" key="1">
    <citation type="submission" date="2018-08" db="EMBL/GenBank/DDBJ databases">
        <authorList>
            <person name="Kim S.-J."/>
            <person name="Jung G.-Y."/>
        </authorList>
    </citation>
    <scope>NUCLEOTIDE SEQUENCE [LARGE SCALE GENOMIC DNA]</scope>
    <source>
        <strain evidence="7">GY_H</strain>
    </source>
</reference>
<dbReference type="Pfam" id="PF08240">
    <property type="entry name" value="ADH_N"/>
    <property type="match status" value="1"/>
</dbReference>
<evidence type="ECO:0000313" key="7">
    <source>
        <dbReference type="Proteomes" id="UP000263993"/>
    </source>
</evidence>
<dbReference type="Pfam" id="PF00107">
    <property type="entry name" value="ADH_zinc_N"/>
    <property type="match status" value="1"/>
</dbReference>
<dbReference type="EMBL" id="QRGO01000001">
    <property type="protein sequence ID" value="RDV04555.1"/>
    <property type="molecule type" value="Genomic_DNA"/>
</dbReference>
<dbReference type="InterPro" id="IPR002328">
    <property type="entry name" value="ADH_Zn_CS"/>
</dbReference>
<dbReference type="PANTHER" id="PTHR43401:SF2">
    <property type="entry name" value="L-THREONINE 3-DEHYDROGENASE"/>
    <property type="match status" value="1"/>
</dbReference>
<dbReference type="GO" id="GO:0016616">
    <property type="term" value="F:oxidoreductase activity, acting on the CH-OH group of donors, NAD or NADP as acceptor"/>
    <property type="evidence" value="ECO:0007669"/>
    <property type="project" value="UniProtKB-ARBA"/>
</dbReference>
<dbReference type="InterPro" id="IPR011032">
    <property type="entry name" value="GroES-like_sf"/>
</dbReference>
<dbReference type="Gene3D" id="3.90.180.10">
    <property type="entry name" value="Medium-chain alcohol dehydrogenases, catalytic domain"/>
    <property type="match status" value="1"/>
</dbReference>
<dbReference type="PANTHER" id="PTHR43401">
    <property type="entry name" value="L-THREONINE 3-DEHYDROGENASE"/>
    <property type="match status" value="1"/>
</dbReference>
<protein>
    <submittedName>
        <fullName evidence="6">Zn-dependent alcohol dehydrogenase</fullName>
    </submittedName>
</protein>
<dbReference type="InterPro" id="IPR013154">
    <property type="entry name" value="ADH-like_N"/>
</dbReference>
<keyword evidence="3" id="KW-0560">Oxidoreductase</keyword>
<dbReference type="Proteomes" id="UP000263993">
    <property type="component" value="Unassembled WGS sequence"/>
</dbReference>
<sequence>MKAWLSYGFNDMRLEEVPMPHAEPGWVVCKVRNLELSVTEIAEFRGLPVPSHENIKRMLAERAPMPLWGHEFCGEVVEVGAGVTNVKLGDRVFYHRGVPCGTCKYCSAGLPDLCRSVINVSEDTPGCLAEYFPIPASTIAAIPAEISDIEACGMQPLVSVMGRIEGVGIEMGDTVVVMGQGPMGLFCTQIAAVAGAAKVVAVARRDPVLELSKKLGATHTINVTRTDPVEAVMEITKGLGCDVVLECAGGSKEQGHAGIDTFVQGLAMLRNEGRISEFGHLPVGSTVPIGPIDKKGLHVIGTRSPSPRIINYAIDLVASKRVQIEPTVTHVLKGIEKVPEAIEITGNKAKFGAIGPAQVVLV</sequence>
<organism evidence="6 7">
    <name type="scientific">Undibacter mobilis</name>
    <dbReference type="NCBI Taxonomy" id="2292256"/>
    <lineage>
        <taxon>Bacteria</taxon>
        <taxon>Pseudomonadati</taxon>
        <taxon>Pseudomonadota</taxon>
        <taxon>Alphaproteobacteria</taxon>
        <taxon>Hyphomicrobiales</taxon>
        <taxon>Nitrobacteraceae</taxon>
        <taxon>Undibacter</taxon>
    </lineage>
</organism>
<dbReference type="Gene3D" id="3.40.50.720">
    <property type="entry name" value="NAD(P)-binding Rossmann-like Domain"/>
    <property type="match status" value="1"/>
</dbReference>
<dbReference type="RefSeq" id="WP_115516580.1">
    <property type="nucleotide sequence ID" value="NZ_QRGO01000001.1"/>
</dbReference>
<dbReference type="GO" id="GO:0008270">
    <property type="term" value="F:zinc ion binding"/>
    <property type="evidence" value="ECO:0007669"/>
    <property type="project" value="InterPro"/>
</dbReference>
<proteinExistence type="inferred from homology"/>
<accession>A0A371BAA5</accession>
<keyword evidence="7" id="KW-1185">Reference proteome</keyword>
<evidence type="ECO:0000313" key="6">
    <source>
        <dbReference type="EMBL" id="RDV04555.1"/>
    </source>
</evidence>
<comment type="similarity">
    <text evidence="4">Belongs to the zinc-containing alcohol dehydrogenase family.</text>
</comment>
<dbReference type="SUPFAM" id="SSF50129">
    <property type="entry name" value="GroES-like"/>
    <property type="match status" value="1"/>
</dbReference>